<organism evidence="2 3">
    <name type="scientific">Amycolatopsis xylanica</name>
    <dbReference type="NCBI Taxonomy" id="589385"/>
    <lineage>
        <taxon>Bacteria</taxon>
        <taxon>Bacillati</taxon>
        <taxon>Actinomycetota</taxon>
        <taxon>Actinomycetes</taxon>
        <taxon>Pseudonocardiales</taxon>
        <taxon>Pseudonocardiaceae</taxon>
        <taxon>Amycolatopsis</taxon>
    </lineage>
</organism>
<evidence type="ECO:0008006" key="4">
    <source>
        <dbReference type="Google" id="ProtNLM"/>
    </source>
</evidence>
<proteinExistence type="predicted"/>
<dbReference type="RefSeq" id="WP_176968746.1">
    <property type="nucleotide sequence ID" value="NZ_FNON01000004.1"/>
</dbReference>
<feature type="compositionally biased region" description="Gly residues" evidence="1">
    <location>
        <begin position="328"/>
        <end position="345"/>
    </location>
</feature>
<evidence type="ECO:0000313" key="2">
    <source>
        <dbReference type="EMBL" id="SDY15839.1"/>
    </source>
</evidence>
<sequence>MTKYEYAADVYKKAYEAAQASGNTPFTAQAEEFAEKAAGAYSRAQGEAFQQGQEFRQGLAPSDVDAMGYDHQALFDMVQSGNAVEIDIHGEKITNFANVLAESSQAASAAASAEESDWQGESGARVAAFLQQSGNWLNHTSEATALAGNRYSQQSAAVDHARREMPPVVPFDQKGAMDRAADKLVSPNPADIQAGVKMMDDIAAQQQRAQEAHEKAAQVVTGMNGGLYETGRTMPAYAPAPTLGGQGSVGHDEGTKVSGFAPGTGGGTYSGPGSGPGTGPGVVPSPSPGPGAESAGRSTGSGVFGPGNTPPGTGQPNPVLPKVPNAGPGLGPMGLGGGQLGGAGGDIERKGRAGAGRGSAAGRLLGTDAKAAQEKLGEGKGSGAERGAKAANERLTRGTTAAGKAGAPGAARAGANKGKKEEDEERKSKYVQGDDPDEMFDANISIGPDGVKVVPPVIG</sequence>
<dbReference type="AlphaFoldDB" id="A0A1H3HME3"/>
<keyword evidence="3" id="KW-1185">Reference proteome</keyword>
<gene>
    <name evidence="2" type="ORF">SAMN05421504_104701</name>
</gene>
<feature type="region of interest" description="Disordered" evidence="1">
    <location>
        <begin position="238"/>
        <end position="459"/>
    </location>
</feature>
<evidence type="ECO:0000256" key="1">
    <source>
        <dbReference type="SAM" id="MobiDB-lite"/>
    </source>
</evidence>
<dbReference type="Gene3D" id="1.20.1260.20">
    <property type="entry name" value="PPE superfamily"/>
    <property type="match status" value="1"/>
</dbReference>
<name>A0A1H3HME3_9PSEU</name>
<feature type="compositionally biased region" description="Gly residues" evidence="1">
    <location>
        <begin position="262"/>
        <end position="280"/>
    </location>
</feature>
<feature type="compositionally biased region" description="Low complexity" evidence="1">
    <location>
        <begin position="306"/>
        <end position="317"/>
    </location>
</feature>
<dbReference type="STRING" id="589385.SAMN05421504_104701"/>
<evidence type="ECO:0000313" key="3">
    <source>
        <dbReference type="Proteomes" id="UP000199515"/>
    </source>
</evidence>
<feature type="compositionally biased region" description="Basic and acidic residues" evidence="1">
    <location>
        <begin position="386"/>
        <end position="396"/>
    </location>
</feature>
<dbReference type="Proteomes" id="UP000199515">
    <property type="component" value="Unassembled WGS sequence"/>
</dbReference>
<feature type="compositionally biased region" description="Low complexity" evidence="1">
    <location>
        <begin position="401"/>
        <end position="416"/>
    </location>
</feature>
<dbReference type="EMBL" id="FNON01000004">
    <property type="protein sequence ID" value="SDY15839.1"/>
    <property type="molecule type" value="Genomic_DNA"/>
</dbReference>
<reference evidence="2 3" key="1">
    <citation type="submission" date="2016-10" db="EMBL/GenBank/DDBJ databases">
        <authorList>
            <person name="de Groot N.N."/>
        </authorList>
    </citation>
    <scope>NUCLEOTIDE SEQUENCE [LARGE SCALE GENOMIC DNA]</scope>
    <source>
        <strain evidence="2 3">CPCC 202699</strain>
    </source>
</reference>
<accession>A0A1H3HME3</accession>
<protein>
    <recommendedName>
        <fullName evidence="4">PPE family protein</fullName>
    </recommendedName>
</protein>
<dbReference type="InterPro" id="IPR038332">
    <property type="entry name" value="PPE_sf"/>
</dbReference>
<feature type="compositionally biased region" description="Basic and acidic residues" evidence="1">
    <location>
        <begin position="418"/>
        <end position="428"/>
    </location>
</feature>